<evidence type="ECO:0000313" key="11">
    <source>
        <dbReference type="EMBL" id="ADK86613.1"/>
    </source>
</evidence>
<dbReference type="InterPro" id="IPR013848">
    <property type="entry name" value="Methylthiotransferase_N"/>
</dbReference>
<dbReference type="GO" id="GO:0046872">
    <property type="term" value="F:metal ion binding"/>
    <property type="evidence" value="ECO:0007669"/>
    <property type="project" value="UniProtKB-KW"/>
</dbReference>
<dbReference type="Pfam" id="PF00919">
    <property type="entry name" value="UPF0004"/>
    <property type="match status" value="1"/>
</dbReference>
<dbReference type="EC" id="2.8.4.4" evidence="8"/>
<keyword evidence="7 8" id="KW-0411">Iron-sulfur</keyword>
<keyword evidence="2 8" id="KW-0963">Cytoplasm</keyword>
<evidence type="ECO:0000313" key="12">
    <source>
        <dbReference type="Proteomes" id="UP000009047"/>
    </source>
</evidence>
<evidence type="ECO:0000256" key="8">
    <source>
        <dbReference type="HAMAP-Rule" id="MF_01865"/>
    </source>
</evidence>
<evidence type="ECO:0000256" key="6">
    <source>
        <dbReference type="ARBA" id="ARBA00023004"/>
    </source>
</evidence>
<dbReference type="InterPro" id="IPR005840">
    <property type="entry name" value="Ribosomal_uS12_MeSTrfase_RimO"/>
</dbReference>
<evidence type="ECO:0000256" key="1">
    <source>
        <dbReference type="ARBA" id="ARBA00022485"/>
    </source>
</evidence>
<dbReference type="InterPro" id="IPR023404">
    <property type="entry name" value="rSAM_horseshoe"/>
</dbReference>
<dbReference type="STRING" id="644282.Deba_3260"/>
<dbReference type="GO" id="GO:0051539">
    <property type="term" value="F:4 iron, 4 sulfur cluster binding"/>
    <property type="evidence" value="ECO:0007669"/>
    <property type="project" value="UniProtKB-UniRule"/>
</dbReference>
<comment type="similarity">
    <text evidence="8">Belongs to the methylthiotransferase family. RimO subfamily.</text>
</comment>
<dbReference type="InterPro" id="IPR006638">
    <property type="entry name" value="Elp3/MiaA/NifB-like_rSAM"/>
</dbReference>
<dbReference type="eggNOG" id="COG0621">
    <property type="taxonomic scope" value="Bacteria"/>
</dbReference>
<dbReference type="NCBIfam" id="TIGR00089">
    <property type="entry name" value="MiaB/RimO family radical SAM methylthiotransferase"/>
    <property type="match status" value="1"/>
</dbReference>
<dbReference type="EMBL" id="CP002085">
    <property type="protein sequence ID" value="ADK86613.1"/>
    <property type="molecule type" value="Genomic_DNA"/>
</dbReference>
<gene>
    <name evidence="8" type="primary">rimO</name>
    <name evidence="11" type="ordered locus">Deba_3260</name>
</gene>
<dbReference type="InterPro" id="IPR058240">
    <property type="entry name" value="rSAM_sf"/>
</dbReference>
<name>E1QM28_DESB2</name>
<dbReference type="CDD" id="cd01335">
    <property type="entry name" value="Radical_SAM"/>
    <property type="match status" value="1"/>
</dbReference>
<feature type="binding site" evidence="8">
    <location>
        <position position="151"/>
    </location>
    <ligand>
        <name>[4Fe-4S] cluster</name>
        <dbReference type="ChEBI" id="CHEBI:49883"/>
        <label>2</label>
        <note>4Fe-4S-S-AdoMet</note>
    </ligand>
</feature>
<dbReference type="HOGENOM" id="CLU_018697_0_1_7"/>
<dbReference type="PANTHER" id="PTHR43837:SF1">
    <property type="entry name" value="RIBOSOMAL PROTEIN US12 METHYLTHIOTRANSFERASE RIMO"/>
    <property type="match status" value="1"/>
</dbReference>
<dbReference type="KEGG" id="dbr:Deba_3260"/>
<dbReference type="PROSITE" id="PS51449">
    <property type="entry name" value="MTTASE_N"/>
    <property type="match status" value="1"/>
</dbReference>
<feature type="binding site" evidence="8">
    <location>
        <position position="11"/>
    </location>
    <ligand>
        <name>[4Fe-4S] cluster</name>
        <dbReference type="ChEBI" id="CHEBI:49883"/>
        <label>1</label>
    </ligand>
</feature>
<keyword evidence="12" id="KW-1185">Reference proteome</keyword>
<comment type="function">
    <text evidence="8">Catalyzes the methylthiolation of an aspartic acid residue of ribosomal protein uS12.</text>
</comment>
<evidence type="ECO:0000256" key="5">
    <source>
        <dbReference type="ARBA" id="ARBA00022723"/>
    </source>
</evidence>
<keyword evidence="6 8" id="KW-0408">Iron</keyword>
<dbReference type="InterPro" id="IPR005839">
    <property type="entry name" value="Methylthiotransferase"/>
</dbReference>
<dbReference type="SMART" id="SM00729">
    <property type="entry name" value="Elp3"/>
    <property type="match status" value="1"/>
</dbReference>
<comment type="cofactor">
    <cofactor evidence="8">
        <name>[4Fe-4S] cluster</name>
        <dbReference type="ChEBI" id="CHEBI:49883"/>
    </cofactor>
    <text evidence="8">Binds 2 [4Fe-4S] clusters. One cluster is coordinated with 3 cysteines and an exchangeable S-adenosyl-L-methionine.</text>
</comment>
<dbReference type="PANTHER" id="PTHR43837">
    <property type="entry name" value="RIBOSOMAL PROTEIN S12 METHYLTHIOTRANSFERASE RIMO"/>
    <property type="match status" value="1"/>
</dbReference>
<protein>
    <recommendedName>
        <fullName evidence="8">Ribosomal protein uS12 methylthiotransferase RimO</fullName>
        <shortName evidence="8">uS12 MTTase</shortName>
        <shortName evidence="8">uS12 methylthiotransferase</shortName>
        <ecNumber evidence="8">2.8.4.4</ecNumber>
    </recommendedName>
    <alternativeName>
        <fullName evidence="8">Ribosomal protein uS12 (aspartate-C(3))-methylthiotransferase</fullName>
    </alternativeName>
    <alternativeName>
        <fullName evidence="8">Ribosome maturation factor RimO</fullName>
    </alternativeName>
</protein>
<feature type="domain" description="Radical SAM core" evidence="10">
    <location>
        <begin position="137"/>
        <end position="367"/>
    </location>
</feature>
<dbReference type="Gene3D" id="2.40.50.140">
    <property type="entry name" value="Nucleic acid-binding proteins"/>
    <property type="match status" value="1"/>
</dbReference>
<dbReference type="HAMAP" id="MF_01865">
    <property type="entry name" value="MTTase_RimO"/>
    <property type="match status" value="1"/>
</dbReference>
<proteinExistence type="inferred from homology"/>
<dbReference type="GO" id="GO:0005829">
    <property type="term" value="C:cytosol"/>
    <property type="evidence" value="ECO:0007669"/>
    <property type="project" value="TreeGrafter"/>
</dbReference>
<dbReference type="PROSITE" id="PS51918">
    <property type="entry name" value="RADICAL_SAM"/>
    <property type="match status" value="1"/>
</dbReference>
<dbReference type="InterPro" id="IPR002792">
    <property type="entry name" value="TRAM_dom"/>
</dbReference>
<dbReference type="RefSeq" id="WP_013260049.1">
    <property type="nucleotide sequence ID" value="NC_014365.1"/>
</dbReference>
<reference evidence="11 12" key="1">
    <citation type="journal article" date="2010" name="Stand. Genomic Sci.">
        <title>Complete genome sequence of Desulfarculus baarsii type strain (2st14).</title>
        <authorList>
            <person name="Sun H."/>
            <person name="Spring S."/>
            <person name="Lapidus A."/>
            <person name="Davenport K."/>
            <person name="Del Rio T.G."/>
            <person name="Tice H."/>
            <person name="Nolan M."/>
            <person name="Copeland A."/>
            <person name="Cheng J.F."/>
            <person name="Lucas S."/>
            <person name="Tapia R."/>
            <person name="Goodwin L."/>
            <person name="Pitluck S."/>
            <person name="Ivanova N."/>
            <person name="Pagani I."/>
            <person name="Mavromatis K."/>
            <person name="Ovchinnikova G."/>
            <person name="Pati A."/>
            <person name="Chen A."/>
            <person name="Palaniappan K."/>
            <person name="Hauser L."/>
            <person name="Chang Y.J."/>
            <person name="Jeffries C.D."/>
            <person name="Detter J.C."/>
            <person name="Han C."/>
            <person name="Rohde M."/>
            <person name="Brambilla E."/>
            <person name="Goker M."/>
            <person name="Woyke T."/>
            <person name="Bristow J."/>
            <person name="Eisen J.A."/>
            <person name="Markowitz V."/>
            <person name="Hugenholtz P."/>
            <person name="Kyrpides N.C."/>
            <person name="Klenk H.P."/>
            <person name="Land M."/>
        </authorList>
    </citation>
    <scope>NUCLEOTIDE SEQUENCE [LARGE SCALE GENOMIC DNA]</scope>
    <source>
        <strain evidence="12">ATCC 33931 / DSM 2075 / LMG 7858 / VKM B-1802 / 2st14</strain>
    </source>
</reference>
<evidence type="ECO:0000256" key="7">
    <source>
        <dbReference type="ARBA" id="ARBA00023014"/>
    </source>
</evidence>
<dbReference type="SFLD" id="SFLDG01061">
    <property type="entry name" value="methylthiotransferase"/>
    <property type="match status" value="1"/>
</dbReference>
<evidence type="ECO:0000259" key="10">
    <source>
        <dbReference type="PROSITE" id="PS51918"/>
    </source>
</evidence>
<evidence type="ECO:0000256" key="3">
    <source>
        <dbReference type="ARBA" id="ARBA00022679"/>
    </source>
</evidence>
<dbReference type="InterPro" id="IPR012340">
    <property type="entry name" value="NA-bd_OB-fold"/>
</dbReference>
<dbReference type="GO" id="GO:0103039">
    <property type="term" value="F:protein methylthiotransferase activity"/>
    <property type="evidence" value="ECO:0007669"/>
    <property type="project" value="UniProtKB-EC"/>
</dbReference>
<dbReference type="Pfam" id="PF04055">
    <property type="entry name" value="Radical_SAM"/>
    <property type="match status" value="1"/>
</dbReference>
<comment type="catalytic activity">
    <reaction evidence="8">
        <text>L-aspartate(89)-[ribosomal protein uS12]-hydrogen + (sulfur carrier)-SH + AH2 + 2 S-adenosyl-L-methionine = 3-methylsulfanyl-L-aspartate(89)-[ribosomal protein uS12]-hydrogen + (sulfur carrier)-H + 5'-deoxyadenosine + L-methionine + A + S-adenosyl-L-homocysteine + 2 H(+)</text>
        <dbReference type="Rhea" id="RHEA:37087"/>
        <dbReference type="Rhea" id="RHEA-COMP:10460"/>
        <dbReference type="Rhea" id="RHEA-COMP:10461"/>
        <dbReference type="Rhea" id="RHEA-COMP:14737"/>
        <dbReference type="Rhea" id="RHEA-COMP:14739"/>
        <dbReference type="ChEBI" id="CHEBI:13193"/>
        <dbReference type="ChEBI" id="CHEBI:15378"/>
        <dbReference type="ChEBI" id="CHEBI:17319"/>
        <dbReference type="ChEBI" id="CHEBI:17499"/>
        <dbReference type="ChEBI" id="CHEBI:29917"/>
        <dbReference type="ChEBI" id="CHEBI:29961"/>
        <dbReference type="ChEBI" id="CHEBI:57844"/>
        <dbReference type="ChEBI" id="CHEBI:57856"/>
        <dbReference type="ChEBI" id="CHEBI:59789"/>
        <dbReference type="ChEBI" id="CHEBI:64428"/>
        <dbReference type="ChEBI" id="CHEBI:73599"/>
        <dbReference type="EC" id="2.8.4.4"/>
    </reaction>
</comment>
<feature type="binding site" evidence="8">
    <location>
        <position position="79"/>
    </location>
    <ligand>
        <name>[4Fe-4S] cluster</name>
        <dbReference type="ChEBI" id="CHEBI:49883"/>
        <label>1</label>
    </ligand>
</feature>
<dbReference type="GO" id="GO:0006400">
    <property type="term" value="P:tRNA modification"/>
    <property type="evidence" value="ECO:0007669"/>
    <property type="project" value="InterPro"/>
</dbReference>
<keyword evidence="3 8" id="KW-0808">Transferase</keyword>
<dbReference type="Proteomes" id="UP000009047">
    <property type="component" value="Chromosome"/>
</dbReference>
<feature type="domain" description="MTTase N-terminal" evidence="9">
    <location>
        <begin position="2"/>
        <end position="116"/>
    </location>
</feature>
<dbReference type="GO" id="GO:0035599">
    <property type="term" value="F:aspartic acid methylthiotransferase activity"/>
    <property type="evidence" value="ECO:0007669"/>
    <property type="project" value="TreeGrafter"/>
</dbReference>
<dbReference type="InterPro" id="IPR007197">
    <property type="entry name" value="rSAM"/>
</dbReference>
<evidence type="ECO:0000259" key="9">
    <source>
        <dbReference type="PROSITE" id="PS51449"/>
    </source>
</evidence>
<organism evidence="11 12">
    <name type="scientific">Desulfarculus baarsii (strain ATCC 33931 / DSM 2075 / LMG 7858 / VKM B-1802 / 2st14)</name>
    <dbReference type="NCBI Taxonomy" id="644282"/>
    <lineage>
        <taxon>Bacteria</taxon>
        <taxon>Pseudomonadati</taxon>
        <taxon>Thermodesulfobacteriota</taxon>
        <taxon>Desulfarculia</taxon>
        <taxon>Desulfarculales</taxon>
        <taxon>Desulfarculaceae</taxon>
        <taxon>Desulfarculus</taxon>
    </lineage>
</organism>
<dbReference type="Gene3D" id="3.80.30.20">
    <property type="entry name" value="tm_1862 like domain"/>
    <property type="match status" value="1"/>
</dbReference>
<dbReference type="NCBIfam" id="TIGR01125">
    <property type="entry name" value="30S ribosomal protein S12 methylthiotransferase RimO"/>
    <property type="match status" value="1"/>
</dbReference>
<dbReference type="SFLD" id="SFLDG01082">
    <property type="entry name" value="B12-binding_domain_containing"/>
    <property type="match status" value="1"/>
</dbReference>
<dbReference type="InterPro" id="IPR038135">
    <property type="entry name" value="Methylthiotransferase_N_sf"/>
</dbReference>
<sequence length="437" mass="47107">MAVFYLLNLGCAKNLVEGEHLAGMLLAEGWLASERPEAADWLIVNTCGFIRPAVDEAIDNILELHDERRPGQRLAVVGCLVGRYGRKLARSLPEADLLVAPGRLGDLPALLAAPPAQRLAIAPPRAIFDAATPRALSTGPGWAYLRLSDGCRHRCHFCTIPAIRGPLRSRPAADILAEAEAVAQSGVVELNLVAQDLSSYGHDRPDGPDLAALLPQIAAVPGVAWVRPLYLHPDVLETRLIRAICQTPGVLPYFDLPLQHLADPVLRAMGRRRTGAQLLALIDEIRAMRPEAVLRGTLLVGHPGEGAAEFTRLMRGVEEIAFDHLGAFAFCPEPGSRSARLPAPSPELAQERLETLMAAQRAISAGKLAAQVGQQLSLLAQGPHPDHPYVRWGRTWRQAPEVDGQTIVTDGDPAPGRIHLCRISASHDYDLEAVAVA</sequence>
<feature type="binding site" evidence="8">
    <location>
        <position position="158"/>
    </location>
    <ligand>
        <name>[4Fe-4S] cluster</name>
        <dbReference type="ChEBI" id="CHEBI:49883"/>
        <label>2</label>
        <note>4Fe-4S-S-AdoMet</note>
    </ligand>
</feature>
<dbReference type="Pfam" id="PF18693">
    <property type="entry name" value="TRAM_2"/>
    <property type="match status" value="1"/>
</dbReference>
<accession>E1QM28</accession>
<keyword evidence="4 8" id="KW-0949">S-adenosyl-L-methionine</keyword>
<feature type="binding site" evidence="8">
    <location>
        <position position="155"/>
    </location>
    <ligand>
        <name>[4Fe-4S] cluster</name>
        <dbReference type="ChEBI" id="CHEBI:49883"/>
        <label>2</label>
        <note>4Fe-4S-S-AdoMet</note>
    </ligand>
</feature>
<keyword evidence="5 8" id="KW-0479">Metal-binding</keyword>
<comment type="subcellular location">
    <subcellularLocation>
        <location evidence="8">Cytoplasm</location>
    </subcellularLocation>
</comment>
<dbReference type="SUPFAM" id="SSF102114">
    <property type="entry name" value="Radical SAM enzymes"/>
    <property type="match status" value="1"/>
</dbReference>
<dbReference type="SFLD" id="SFLDS00029">
    <property type="entry name" value="Radical_SAM"/>
    <property type="match status" value="1"/>
</dbReference>
<keyword evidence="1 8" id="KW-0004">4Fe-4S</keyword>
<evidence type="ECO:0000256" key="2">
    <source>
        <dbReference type="ARBA" id="ARBA00022490"/>
    </source>
</evidence>
<dbReference type="Gene3D" id="3.40.50.12160">
    <property type="entry name" value="Methylthiotransferase, N-terminal domain"/>
    <property type="match status" value="1"/>
</dbReference>
<dbReference type="AlphaFoldDB" id="E1QM28"/>
<evidence type="ECO:0000256" key="4">
    <source>
        <dbReference type="ARBA" id="ARBA00022691"/>
    </source>
</evidence>
<feature type="binding site" evidence="8">
    <location>
        <position position="47"/>
    </location>
    <ligand>
        <name>[4Fe-4S] cluster</name>
        <dbReference type="ChEBI" id="CHEBI:49883"/>
        <label>1</label>
    </ligand>
</feature>